<protein>
    <submittedName>
        <fullName evidence="12">Myosin light chain kinase</fullName>
    </submittedName>
</protein>
<dbReference type="Pfam" id="PF00069">
    <property type="entry name" value="Pkinase"/>
    <property type="match status" value="1"/>
</dbReference>
<dbReference type="EnsemblMetazoa" id="ADAC002692-RA">
    <property type="protein sequence ID" value="ADAC002692-PA"/>
    <property type="gene ID" value="ADAC002692"/>
</dbReference>
<evidence type="ECO:0000256" key="8">
    <source>
        <dbReference type="PROSITE-ProRule" id="PRU10141"/>
    </source>
</evidence>
<evidence type="ECO:0000313" key="12">
    <source>
        <dbReference type="EMBL" id="ETN65502.1"/>
    </source>
</evidence>
<dbReference type="SUPFAM" id="SSF56112">
    <property type="entry name" value="Protein kinase-like (PK-like)"/>
    <property type="match status" value="1"/>
</dbReference>
<reference evidence="12" key="2">
    <citation type="submission" date="2010-05" db="EMBL/GenBank/DDBJ databases">
        <authorList>
            <person name="Almeida L.G."/>
            <person name="Nicolas M.F."/>
            <person name="Souza R.C."/>
            <person name="Vasconcelos A.T.R."/>
        </authorList>
    </citation>
    <scope>NUCLEOTIDE SEQUENCE</scope>
</reference>
<gene>
    <name evidence="12" type="ORF">AND_002692</name>
</gene>
<dbReference type="VEuPathDB" id="VectorBase:ADAR2_000692"/>
<accession>W5JMA3</accession>
<name>W5JMA3_ANODA</name>
<evidence type="ECO:0000256" key="2">
    <source>
        <dbReference type="ARBA" id="ARBA00011738"/>
    </source>
</evidence>
<feature type="region of interest" description="Disordered" evidence="10">
    <location>
        <begin position="70"/>
        <end position="98"/>
    </location>
</feature>
<dbReference type="GO" id="GO:0035556">
    <property type="term" value="P:intracellular signal transduction"/>
    <property type="evidence" value="ECO:0007669"/>
    <property type="project" value="TreeGrafter"/>
</dbReference>
<dbReference type="InterPro" id="IPR017441">
    <property type="entry name" value="Protein_kinase_ATP_BS"/>
</dbReference>
<dbReference type="OMA" id="GECASAF"/>
<feature type="region of interest" description="Disordered" evidence="10">
    <location>
        <begin position="1"/>
        <end position="29"/>
    </location>
</feature>
<dbReference type="Gene3D" id="1.10.510.10">
    <property type="entry name" value="Transferase(Phosphotransferase) domain 1"/>
    <property type="match status" value="1"/>
</dbReference>
<keyword evidence="14" id="KW-1185">Reference proteome</keyword>
<evidence type="ECO:0000256" key="5">
    <source>
        <dbReference type="ARBA" id="ARBA00022741"/>
    </source>
</evidence>
<dbReference type="InterPro" id="IPR011009">
    <property type="entry name" value="Kinase-like_dom_sf"/>
</dbReference>
<keyword evidence="4" id="KW-0808">Transferase</keyword>
<dbReference type="PROSITE" id="PS50011">
    <property type="entry name" value="PROTEIN_KINASE_DOM"/>
    <property type="match status" value="1"/>
</dbReference>
<evidence type="ECO:0000256" key="9">
    <source>
        <dbReference type="RuleBase" id="RU000304"/>
    </source>
</evidence>
<evidence type="ECO:0000313" key="13">
    <source>
        <dbReference type="EnsemblMetazoa" id="ADAC002692-PA"/>
    </source>
</evidence>
<evidence type="ECO:0000313" key="14">
    <source>
        <dbReference type="Proteomes" id="UP000000673"/>
    </source>
</evidence>
<feature type="domain" description="Protein kinase" evidence="11">
    <location>
        <begin position="144"/>
        <end position="399"/>
    </location>
</feature>
<comment type="subunit">
    <text evidence="2">Homodimer.</text>
</comment>
<feature type="binding site" evidence="8">
    <location>
        <position position="173"/>
    </location>
    <ligand>
        <name>ATP</name>
        <dbReference type="ChEBI" id="CHEBI:30616"/>
    </ligand>
</feature>
<evidence type="ECO:0000256" key="7">
    <source>
        <dbReference type="ARBA" id="ARBA00022840"/>
    </source>
</evidence>
<dbReference type="InterPro" id="IPR000719">
    <property type="entry name" value="Prot_kinase_dom"/>
</dbReference>
<dbReference type="VEuPathDB" id="VectorBase:ADAC002692"/>
<feature type="compositionally biased region" description="Basic and acidic residues" evidence="10">
    <location>
        <begin position="1"/>
        <end position="12"/>
    </location>
</feature>
<dbReference type="HOGENOM" id="CLU_000288_63_0_1"/>
<keyword evidence="5 8" id="KW-0547">Nucleotide-binding</keyword>
<keyword evidence="6 12" id="KW-0418">Kinase</keyword>
<evidence type="ECO:0000256" key="3">
    <source>
        <dbReference type="ARBA" id="ARBA00022527"/>
    </source>
</evidence>
<dbReference type="AlphaFoldDB" id="W5JMA3"/>
<keyword evidence="7 8" id="KW-0067">ATP-binding</keyword>
<keyword evidence="3 9" id="KW-0723">Serine/threonine-protein kinase</keyword>
<evidence type="ECO:0000256" key="10">
    <source>
        <dbReference type="SAM" id="MobiDB-lite"/>
    </source>
</evidence>
<dbReference type="GO" id="GO:0005634">
    <property type="term" value="C:nucleus"/>
    <property type="evidence" value="ECO:0007669"/>
    <property type="project" value="TreeGrafter"/>
</dbReference>
<comment type="similarity">
    <text evidence="1">Belongs to the protein kinase superfamily. CAMK Ser/Thr protein kinase family.</text>
</comment>
<proteinExistence type="inferred from homology"/>
<sequence length="448" mass="51476">MVSETRVEHTDPLAEQVSRSSRRSRGASAWRELDLATRPGSSTGHHYHHHHHHKTLVWCHDLTFPWRQKKEDGTVPPRRGNSWDSSTDARTPGVGRDPLVPERIVASQVNPSMESHNVCQWNLAPSFPFREVTLKLDVDPRQKFDILPELGRGTFGTVFLCREKHTGLELAAKIVPYKKKKDRSEMVREIDIMSCLHHPRLIQLYDAFDYENKFYVILELIQGGELFERVIDDDFVLTEKACAVFMRQICEGMEYIHSRSIIHLDMKPENILCLTKTGNRIKIIDFGFARRYDPDKKLQVMFGTAEFAAPEVLNFDEIYFYTDMWSLGVICYVLLSGLSPFVGSDDMATMNNVLQGSYSFAYSSFEAVSENAKDFVAKLLVKDGKRRLTAKKALAHRWLAETTAQSTTELSVTKTKLKRYVIKKRWIKAVNTIIALRRMGARIDYDLV</sequence>
<dbReference type="PANTHER" id="PTHR24342:SF20">
    <property type="entry name" value="MYOSIN LIGHT CHAIN KINASE, SMOOTH MUSCLE"/>
    <property type="match status" value="1"/>
</dbReference>
<organism evidence="12">
    <name type="scientific">Anopheles darlingi</name>
    <name type="common">Mosquito</name>
    <dbReference type="NCBI Taxonomy" id="43151"/>
    <lineage>
        <taxon>Eukaryota</taxon>
        <taxon>Metazoa</taxon>
        <taxon>Ecdysozoa</taxon>
        <taxon>Arthropoda</taxon>
        <taxon>Hexapoda</taxon>
        <taxon>Insecta</taxon>
        <taxon>Pterygota</taxon>
        <taxon>Neoptera</taxon>
        <taxon>Endopterygota</taxon>
        <taxon>Diptera</taxon>
        <taxon>Nematocera</taxon>
        <taxon>Culicoidea</taxon>
        <taxon>Culicidae</taxon>
        <taxon>Anophelinae</taxon>
        <taxon>Anopheles</taxon>
    </lineage>
</organism>
<dbReference type="SMART" id="SM00220">
    <property type="entry name" value="S_TKc"/>
    <property type="match status" value="1"/>
</dbReference>
<dbReference type="eggNOG" id="KOG0613">
    <property type="taxonomic scope" value="Eukaryota"/>
</dbReference>
<reference evidence="13" key="4">
    <citation type="submission" date="2015-06" db="UniProtKB">
        <authorList>
            <consortium name="EnsemblMetazoa"/>
        </authorList>
    </citation>
    <scope>IDENTIFICATION</scope>
</reference>
<evidence type="ECO:0000256" key="1">
    <source>
        <dbReference type="ARBA" id="ARBA00006692"/>
    </source>
</evidence>
<dbReference type="FunFam" id="3.30.200.20:FF:000042">
    <property type="entry name" value="Aurora kinase A"/>
    <property type="match status" value="1"/>
</dbReference>
<evidence type="ECO:0000256" key="6">
    <source>
        <dbReference type="ARBA" id="ARBA00022777"/>
    </source>
</evidence>
<dbReference type="Gene3D" id="3.30.200.20">
    <property type="entry name" value="Phosphorylase Kinase, domain 1"/>
    <property type="match status" value="1"/>
</dbReference>
<dbReference type="GO" id="GO:0005524">
    <property type="term" value="F:ATP binding"/>
    <property type="evidence" value="ECO:0007669"/>
    <property type="project" value="UniProtKB-UniRule"/>
</dbReference>
<dbReference type="InterPro" id="IPR008271">
    <property type="entry name" value="Ser/Thr_kinase_AS"/>
</dbReference>
<dbReference type="PROSITE" id="PS00108">
    <property type="entry name" value="PROTEIN_KINASE_ST"/>
    <property type="match status" value="1"/>
</dbReference>
<dbReference type="STRING" id="43151.W5JMA3"/>
<dbReference type="GO" id="GO:0004674">
    <property type="term" value="F:protein serine/threonine kinase activity"/>
    <property type="evidence" value="ECO:0007669"/>
    <property type="project" value="UniProtKB-KW"/>
</dbReference>
<dbReference type="GO" id="GO:0043065">
    <property type="term" value="P:positive regulation of apoptotic process"/>
    <property type="evidence" value="ECO:0007669"/>
    <property type="project" value="TreeGrafter"/>
</dbReference>
<evidence type="ECO:0000259" key="11">
    <source>
        <dbReference type="PROSITE" id="PS50011"/>
    </source>
</evidence>
<dbReference type="FunFam" id="1.10.510.10:FF:000135">
    <property type="entry name" value="Putative myosin light chain kinase 3"/>
    <property type="match status" value="1"/>
</dbReference>
<evidence type="ECO:0000256" key="4">
    <source>
        <dbReference type="ARBA" id="ARBA00022679"/>
    </source>
</evidence>
<reference evidence="12" key="3">
    <citation type="journal article" date="2013" name="Nucleic Acids Res.">
        <title>The genome of Anopheles darlingi, the main neotropical malaria vector.</title>
        <authorList>
            <person name="Marinotti O."/>
            <person name="Cerqueira G.C."/>
            <person name="de Almeida L.G."/>
            <person name="Ferro M.I."/>
            <person name="Loreto E.L."/>
            <person name="Zaha A."/>
            <person name="Teixeira S.M."/>
            <person name="Wespiser A.R."/>
            <person name="Almeida E Silva A."/>
            <person name="Schlindwein A.D."/>
            <person name="Pacheco A.C."/>
            <person name="Silva A.L."/>
            <person name="Graveley B.R."/>
            <person name="Walenz B.P."/>
            <person name="Lima Bde A."/>
            <person name="Ribeiro C.A."/>
            <person name="Nunes-Silva C.G."/>
            <person name="de Carvalho C.R."/>
            <person name="Soares C.M."/>
            <person name="de Menezes C.B."/>
            <person name="Matiolli C."/>
            <person name="Caffrey D."/>
            <person name="Araujo D.A."/>
            <person name="de Oliveira D.M."/>
            <person name="Golenbock D."/>
            <person name="Grisard E.C."/>
            <person name="Fantinatti-Garboggini F."/>
            <person name="de Carvalho F.M."/>
            <person name="Barcellos F.G."/>
            <person name="Prosdocimi F."/>
            <person name="May G."/>
            <person name="Azevedo Junior G.M."/>
            <person name="Guimaraes G.M."/>
            <person name="Goldman G.H."/>
            <person name="Padilha I.Q."/>
            <person name="Batista Jda S."/>
            <person name="Ferro J.A."/>
            <person name="Ribeiro J.M."/>
            <person name="Fietto J.L."/>
            <person name="Dabbas K.M."/>
            <person name="Cerdeira L."/>
            <person name="Agnez-Lima L.F."/>
            <person name="Brocchi M."/>
            <person name="de Carvalho M.O."/>
            <person name="Teixeira Mde M."/>
            <person name="Diniz Maia Mde M."/>
            <person name="Goldman M.H."/>
            <person name="Cruz Schneider M.P."/>
            <person name="Felipe M.S."/>
            <person name="Hungria M."/>
            <person name="Nicolas M.F."/>
            <person name="Pereira M."/>
            <person name="Montes M.A."/>
            <person name="Cantao M.E."/>
            <person name="Vincentz M."/>
            <person name="Rafael M.S."/>
            <person name="Silverman N."/>
            <person name="Stoco P.H."/>
            <person name="Souza R.C."/>
            <person name="Vicentini R."/>
            <person name="Gazzinelli R.T."/>
            <person name="Neves Rde O."/>
            <person name="Silva R."/>
            <person name="Astolfi-Filho S."/>
            <person name="Maciel T.E."/>
            <person name="Urmenyi T.P."/>
            <person name="Tadei W.P."/>
            <person name="Camargo E.P."/>
            <person name="de Vasconcelos A.T."/>
        </authorList>
    </citation>
    <scope>NUCLEOTIDE SEQUENCE</scope>
</reference>
<dbReference type="Proteomes" id="UP000000673">
    <property type="component" value="Unassembled WGS sequence"/>
</dbReference>
<reference evidence="12 14" key="1">
    <citation type="journal article" date="2010" name="BMC Genomics">
        <title>Combination of measures distinguishes pre-miRNAs from other stem-loops in the genome of the newly sequenced Anopheles darlingi.</title>
        <authorList>
            <person name="Mendes N.D."/>
            <person name="Freitas A.T."/>
            <person name="Vasconcelos A.T."/>
            <person name="Sagot M.F."/>
        </authorList>
    </citation>
    <scope>NUCLEOTIDE SEQUENCE</scope>
</reference>
<dbReference type="PANTHER" id="PTHR24342">
    <property type="entry name" value="SERINE/THREONINE-PROTEIN KINASE 17"/>
    <property type="match status" value="1"/>
</dbReference>
<dbReference type="EMBL" id="ADMH02000632">
    <property type="protein sequence ID" value="ETN65502.1"/>
    <property type="molecule type" value="Genomic_DNA"/>
</dbReference>
<dbReference type="PROSITE" id="PS00107">
    <property type="entry name" value="PROTEIN_KINASE_ATP"/>
    <property type="match status" value="1"/>
</dbReference>